<evidence type="ECO:0000313" key="2">
    <source>
        <dbReference type="EMBL" id="CAE0405222.1"/>
    </source>
</evidence>
<protein>
    <recommendedName>
        <fullName evidence="3">Proteasome assembly chaperone 3</fullName>
    </recommendedName>
</protein>
<dbReference type="Pfam" id="PF00227">
    <property type="entry name" value="Proteasome"/>
    <property type="match status" value="1"/>
</dbReference>
<feature type="signal peptide" evidence="1">
    <location>
        <begin position="1"/>
        <end position="27"/>
    </location>
</feature>
<feature type="chain" id="PRO_5031219087" description="Proteasome assembly chaperone 3" evidence="1">
    <location>
        <begin position="28"/>
        <end position="291"/>
    </location>
</feature>
<name>A0A7S3L0A5_9STRA</name>
<dbReference type="AlphaFoldDB" id="A0A7S3L0A5"/>
<keyword evidence="1" id="KW-0732">Signal</keyword>
<evidence type="ECO:0000256" key="1">
    <source>
        <dbReference type="SAM" id="SignalP"/>
    </source>
</evidence>
<accession>A0A7S3L0A5</accession>
<dbReference type="Gene3D" id="3.60.20.10">
    <property type="entry name" value="Glutamine Phosphoribosylpyrophosphate, subunit 1, domain 1"/>
    <property type="match status" value="1"/>
</dbReference>
<gene>
    <name evidence="2" type="ORF">ACOF00016_LOCUS3261</name>
</gene>
<dbReference type="GO" id="GO:0005839">
    <property type="term" value="C:proteasome core complex"/>
    <property type="evidence" value="ECO:0007669"/>
    <property type="project" value="InterPro"/>
</dbReference>
<dbReference type="EMBL" id="HBIM01003788">
    <property type="protein sequence ID" value="CAE0405222.1"/>
    <property type="molecule type" value="Transcribed_RNA"/>
</dbReference>
<dbReference type="InterPro" id="IPR001353">
    <property type="entry name" value="Proteasome_sua/b"/>
</dbReference>
<dbReference type="InterPro" id="IPR029055">
    <property type="entry name" value="Ntn_hydrolases_N"/>
</dbReference>
<reference evidence="2" key="1">
    <citation type="submission" date="2021-01" db="EMBL/GenBank/DDBJ databases">
        <authorList>
            <person name="Corre E."/>
            <person name="Pelletier E."/>
            <person name="Niang G."/>
            <person name="Scheremetjew M."/>
            <person name="Finn R."/>
            <person name="Kale V."/>
            <person name="Holt S."/>
            <person name="Cochrane G."/>
            <person name="Meng A."/>
            <person name="Brown T."/>
            <person name="Cohen L."/>
        </authorList>
    </citation>
    <scope>NUCLEOTIDE SEQUENCE</scope>
    <source>
        <strain evidence="2">CCMP127</strain>
    </source>
</reference>
<organism evidence="2">
    <name type="scientific">Amphora coffeiformis</name>
    <dbReference type="NCBI Taxonomy" id="265554"/>
    <lineage>
        <taxon>Eukaryota</taxon>
        <taxon>Sar</taxon>
        <taxon>Stramenopiles</taxon>
        <taxon>Ochrophyta</taxon>
        <taxon>Bacillariophyta</taxon>
        <taxon>Bacillariophyceae</taxon>
        <taxon>Bacillariophycidae</taxon>
        <taxon>Thalassiophysales</taxon>
        <taxon>Catenulaceae</taxon>
        <taxon>Amphora</taxon>
    </lineage>
</organism>
<sequence>MRSVYPILKKVVLRTALIVFLLDLCQGSPSIHAPVSLVSRPKRDSNVLVASRCIRGGSTLATAINEGINPLVILSPVVTAAVCRDGIVLLAIHGPDVRDEDDDQHDDATATLKNLPVDCSGPFRIQSLDLQGNALLTAGWRADASYFTMKAQEIVKNERETVGSAIPARVLASQFSLLLATSAIGGNMRELNCVALLASNEGTLWLADLTGSYSVRALALGGGSLEVNGSLNDRLRQVDWNELSAEEGMARLLDLVSKQMKESHQNSLAVELAIVDLKNERLVRKFLSDQK</sequence>
<proteinExistence type="predicted"/>
<evidence type="ECO:0008006" key="3">
    <source>
        <dbReference type="Google" id="ProtNLM"/>
    </source>
</evidence>
<dbReference type="SUPFAM" id="SSF56235">
    <property type="entry name" value="N-terminal nucleophile aminohydrolases (Ntn hydrolases)"/>
    <property type="match status" value="1"/>
</dbReference>
<dbReference type="GO" id="GO:0051603">
    <property type="term" value="P:proteolysis involved in protein catabolic process"/>
    <property type="evidence" value="ECO:0007669"/>
    <property type="project" value="InterPro"/>
</dbReference>